<dbReference type="Pfam" id="PF05016">
    <property type="entry name" value="ParE_toxin"/>
    <property type="match status" value="1"/>
</dbReference>
<evidence type="ECO:0000313" key="2">
    <source>
        <dbReference type="EMBL" id="BAB48707.1"/>
    </source>
</evidence>
<accession>Q98KV7</accession>
<dbReference type="RefSeq" id="WP_010910061.1">
    <property type="nucleotide sequence ID" value="NC_002678.2"/>
</dbReference>
<dbReference type="HOGENOM" id="CLU_147162_3_1_5"/>
<dbReference type="SMR" id="Q98KV7"/>
<evidence type="ECO:0000256" key="1">
    <source>
        <dbReference type="ARBA" id="ARBA00022649"/>
    </source>
</evidence>
<reference evidence="2 3" key="1">
    <citation type="journal article" date="2000" name="DNA Res.">
        <title>Complete genome structure of the nitrogen-fixing symbiotic bacterium Mesorhizobium loti.</title>
        <authorList>
            <person name="Kaneko T."/>
            <person name="Nakamura Y."/>
            <person name="Sato S."/>
            <person name="Asamizu E."/>
            <person name="Kato T."/>
            <person name="Sasamoto S."/>
            <person name="Watanabe A."/>
            <person name="Idesawa K."/>
            <person name="Ishikawa A."/>
            <person name="Kawashima K."/>
            <person name="Kimura T."/>
            <person name="Kishida Y."/>
            <person name="Kiyokawa C."/>
            <person name="Kohara M."/>
            <person name="Matsumoto M."/>
            <person name="Matsuno A."/>
            <person name="Mochizuki Y."/>
            <person name="Nakayama S."/>
            <person name="Nakazaki N."/>
            <person name="Shimpo S."/>
            <person name="Sugimoto M."/>
            <person name="Takeuchi C."/>
            <person name="Yamada M."/>
            <person name="Tabata S."/>
        </authorList>
    </citation>
    <scope>NUCLEOTIDE SEQUENCE [LARGE SCALE GENOMIC DNA]</scope>
    <source>
        <strain evidence="3">LMG 29417 / CECT 9101 / MAFF 303099</strain>
    </source>
</reference>
<dbReference type="KEGG" id="mlo:msr1301"/>
<dbReference type="eggNOG" id="COG3668">
    <property type="taxonomic scope" value="Bacteria"/>
</dbReference>
<gene>
    <name evidence="2" type="ordered locus">msr1301</name>
</gene>
<dbReference type="Gene3D" id="3.30.2310.20">
    <property type="entry name" value="RelE-like"/>
    <property type="match status" value="1"/>
</dbReference>
<dbReference type="Proteomes" id="UP000000552">
    <property type="component" value="Chromosome"/>
</dbReference>
<organism evidence="2 3">
    <name type="scientific">Mesorhizobium japonicum (strain LMG 29417 / CECT 9101 / MAFF 303099)</name>
    <name type="common">Mesorhizobium loti (strain MAFF 303099)</name>
    <dbReference type="NCBI Taxonomy" id="266835"/>
    <lineage>
        <taxon>Bacteria</taxon>
        <taxon>Pseudomonadati</taxon>
        <taxon>Pseudomonadota</taxon>
        <taxon>Alphaproteobacteria</taxon>
        <taxon>Hyphomicrobiales</taxon>
        <taxon>Phyllobacteriaceae</taxon>
        <taxon>Mesorhizobium</taxon>
    </lineage>
</organism>
<evidence type="ECO:0000313" key="3">
    <source>
        <dbReference type="Proteomes" id="UP000000552"/>
    </source>
</evidence>
<dbReference type="EMBL" id="BA000012">
    <property type="protein sequence ID" value="BAB48707.1"/>
    <property type="molecule type" value="Genomic_DNA"/>
</dbReference>
<protein>
    <submittedName>
        <fullName evidence="2">Msr1301 protein</fullName>
    </submittedName>
</protein>
<sequence length="98" mass="11168">MGFRLSLAAEEDIIGIAEQGVRLFGAVQARQYHDELFAIFDLIAAGPRMARERLELSPPMRIHPFKAHLVVYRIEADGDVFIVRVRHGHEDWANEGTR</sequence>
<proteinExistence type="predicted"/>
<keyword evidence="1" id="KW-1277">Toxin-antitoxin system</keyword>
<name>Q98KV7_RHILO</name>
<dbReference type="InterPro" id="IPR007712">
    <property type="entry name" value="RelE/ParE_toxin"/>
</dbReference>
<dbReference type="InterPro" id="IPR035093">
    <property type="entry name" value="RelE/ParE_toxin_dom_sf"/>
</dbReference>
<dbReference type="AlphaFoldDB" id="Q98KV7"/>